<sequence>MLTERAKQLIPKARIVSLANWEQIYPSATIARFQAADDEGRYPSDSDLEALVATFQDFPEPEKAAALARVGVVRLLRDQADTIVTEARETVLSEYPGITDPGGDLYPSDRANACWRDFWHFLRCITYGIAGGREYTSEEGLHYMELLYEELNVPLQAMVSGLEGLKAASLKRFPETHPEDLAPYFDHLITQMRRFLPC</sequence>
<evidence type="ECO:0000256" key="12">
    <source>
        <dbReference type="PIRSR" id="PIRSR000081-1"/>
    </source>
</evidence>
<accession>A0A0F5YLF0</accession>
<keyword evidence="11 13" id="KW-0089">Bile pigment</keyword>
<keyword evidence="6 13" id="KW-0605">Phycobilisome</keyword>
<dbReference type="InterPro" id="IPR038719">
    <property type="entry name" value="Phycobilisome_asu/bsu_sf"/>
</dbReference>
<evidence type="ECO:0000256" key="9">
    <source>
        <dbReference type="ARBA" id="ARBA00023078"/>
    </source>
</evidence>
<dbReference type="PANTHER" id="PTHR34011">
    <property type="entry name" value="PHYCOBILISOME 32.1 KDA LINKER POLYPEPTIDE, PHYCOCYANIN-ASSOCIATED, ROD 2-RELATED"/>
    <property type="match status" value="1"/>
</dbReference>
<dbReference type="Gene3D" id="1.10.490.20">
    <property type="entry name" value="Phycocyanins"/>
    <property type="match status" value="1"/>
</dbReference>
<keyword evidence="7 13" id="KW-0249">Electron transport</keyword>
<dbReference type="GO" id="GO:0015979">
    <property type="term" value="P:photosynthesis"/>
    <property type="evidence" value="ECO:0007669"/>
    <property type="project" value="UniProtKB-KW"/>
</dbReference>
<gene>
    <name evidence="14" type="ORF">WN50_01900</name>
</gene>
<dbReference type="EMBL" id="LATL02000177">
    <property type="protein sequence ID" value="KKD39711.1"/>
    <property type="molecule type" value="Genomic_DNA"/>
</dbReference>
<protein>
    <submittedName>
        <fullName evidence="14">Phycobilisome protein</fullName>
    </submittedName>
</protein>
<keyword evidence="4 13" id="KW-0602">Photosynthesis</keyword>
<comment type="similarity">
    <text evidence="2 13">Belongs to the phycobiliprotein family.</text>
</comment>
<keyword evidence="3 13" id="KW-0813">Transport</keyword>
<evidence type="ECO:0000256" key="10">
    <source>
        <dbReference type="ARBA" id="ARBA00023136"/>
    </source>
</evidence>
<feature type="binding site" evidence="12">
    <location>
        <position position="114"/>
    </location>
    <ligand>
        <name>(2R,3E)-phycocyanobilin</name>
        <dbReference type="ChEBI" id="CHEBI:85275"/>
        <label>1</label>
    </ligand>
</feature>
<dbReference type="InterPro" id="IPR009050">
    <property type="entry name" value="Globin-like_sf"/>
</dbReference>
<dbReference type="Pfam" id="PF00502">
    <property type="entry name" value="Phycobilisome"/>
    <property type="match status" value="1"/>
</dbReference>
<dbReference type="GO" id="GO:0031676">
    <property type="term" value="C:plasma membrane-derived thylakoid membrane"/>
    <property type="evidence" value="ECO:0007669"/>
    <property type="project" value="UniProtKB-SubCell"/>
</dbReference>
<evidence type="ECO:0000256" key="4">
    <source>
        <dbReference type="ARBA" id="ARBA00022531"/>
    </source>
</evidence>
<dbReference type="OrthoDB" id="552660at2"/>
<name>A0A0F5YLF0_9CYAN</name>
<evidence type="ECO:0000313" key="15">
    <source>
        <dbReference type="Proteomes" id="UP000033607"/>
    </source>
</evidence>
<evidence type="ECO:0000256" key="11">
    <source>
        <dbReference type="ARBA" id="ARBA00023307"/>
    </source>
</evidence>
<evidence type="ECO:0000256" key="7">
    <source>
        <dbReference type="ARBA" id="ARBA00022982"/>
    </source>
</evidence>
<dbReference type="GO" id="GO:0030089">
    <property type="term" value="C:phycobilisome"/>
    <property type="evidence" value="ECO:0007669"/>
    <property type="project" value="UniProtKB-KW"/>
</dbReference>
<comment type="caution">
    <text evidence="14">The sequence shown here is derived from an EMBL/GenBank/DDBJ whole genome shotgun (WGS) entry which is preliminary data.</text>
</comment>
<dbReference type="Proteomes" id="UP000033607">
    <property type="component" value="Unassembled WGS sequence"/>
</dbReference>
<proteinExistence type="inferred from homology"/>
<keyword evidence="10 13" id="KW-0472">Membrane</keyword>
<reference evidence="14 15" key="1">
    <citation type="submission" date="2015-06" db="EMBL/GenBank/DDBJ databases">
        <title>Draft genome assembly of filamentous brackish cyanobacterium Limnoraphis robusta strain CS-951.</title>
        <authorList>
            <person name="Willis A."/>
            <person name="Parks M."/>
            <person name="Burford M.A."/>
        </authorList>
    </citation>
    <scope>NUCLEOTIDE SEQUENCE [LARGE SCALE GENOMIC DNA]</scope>
    <source>
        <strain evidence="14 15">CS-951</strain>
    </source>
</reference>
<organism evidence="14 15">
    <name type="scientific">Limnoraphis robusta CS-951</name>
    <dbReference type="NCBI Taxonomy" id="1637645"/>
    <lineage>
        <taxon>Bacteria</taxon>
        <taxon>Bacillati</taxon>
        <taxon>Cyanobacteriota</taxon>
        <taxon>Cyanophyceae</taxon>
        <taxon>Oscillatoriophycideae</taxon>
        <taxon>Oscillatoriales</taxon>
        <taxon>Sirenicapillariaceae</taxon>
        <taxon>Limnoraphis</taxon>
    </lineage>
</organism>
<evidence type="ECO:0000256" key="3">
    <source>
        <dbReference type="ARBA" id="ARBA00022448"/>
    </source>
</evidence>
<dbReference type="PANTHER" id="PTHR34011:SF2">
    <property type="entry name" value="ALLOPHYCOCYANIN ALPHA CHAIN"/>
    <property type="match status" value="1"/>
</dbReference>
<dbReference type="AlphaFoldDB" id="A0A0F5YLF0"/>
<keyword evidence="9 13" id="KW-0793">Thylakoid</keyword>
<evidence type="ECO:0000256" key="2">
    <source>
        <dbReference type="ARBA" id="ARBA00008182"/>
    </source>
</evidence>
<keyword evidence="5" id="KW-0042">Antenna complex</keyword>
<dbReference type="PIRSF" id="PIRSF000081">
    <property type="entry name" value="Phycocyanin"/>
    <property type="match status" value="1"/>
</dbReference>
<evidence type="ECO:0000256" key="13">
    <source>
        <dbReference type="RuleBase" id="RU004438"/>
    </source>
</evidence>
<evidence type="ECO:0000256" key="6">
    <source>
        <dbReference type="ARBA" id="ARBA00022738"/>
    </source>
</evidence>
<evidence type="ECO:0000256" key="1">
    <source>
        <dbReference type="ARBA" id="ARBA00004170"/>
    </source>
</evidence>
<evidence type="ECO:0000256" key="8">
    <source>
        <dbReference type="ARBA" id="ARBA00022991"/>
    </source>
</evidence>
<keyword evidence="8 13" id="KW-0157">Chromophore</keyword>
<dbReference type="CDD" id="cd12130">
    <property type="entry name" value="Apl"/>
    <property type="match status" value="1"/>
</dbReference>
<dbReference type="InterPro" id="IPR012128">
    <property type="entry name" value="Phycobilisome_asu/bsu"/>
</dbReference>
<comment type="subcellular location">
    <subcellularLocation>
        <location evidence="13">Cellular thylakoid membrane</location>
        <topology evidence="13">Peripheral membrane protein</topology>
        <orientation evidence="13">Cytoplasmic side</orientation>
    </subcellularLocation>
    <subcellularLocation>
        <location evidence="1">Membrane</location>
        <topology evidence="1">Peripheral membrane protein</topology>
    </subcellularLocation>
</comment>
<evidence type="ECO:0000313" key="14">
    <source>
        <dbReference type="EMBL" id="KKD39711.1"/>
    </source>
</evidence>
<dbReference type="RefSeq" id="WP_046276799.1">
    <property type="nucleotide sequence ID" value="NZ_LATL02000177.1"/>
</dbReference>
<dbReference type="PATRIC" id="fig|1637645.4.peg.3469"/>
<evidence type="ECO:0000256" key="5">
    <source>
        <dbReference type="ARBA" id="ARBA00022549"/>
    </source>
</evidence>
<dbReference type="SUPFAM" id="SSF46458">
    <property type="entry name" value="Globin-like"/>
    <property type="match status" value="1"/>
</dbReference>